<dbReference type="KEGG" id="sjv:SJAV_26510"/>
<dbReference type="AlphaFoldDB" id="A0AAT9GUS4"/>
<proteinExistence type="predicted"/>
<dbReference type="EMBL" id="AP031322">
    <property type="protein sequence ID" value="BFH74707.1"/>
    <property type="molecule type" value="Genomic_DNA"/>
</dbReference>
<reference evidence="1" key="1">
    <citation type="submission" date="2024-03" db="EMBL/GenBank/DDBJ databases">
        <title>Complete genome sequence of Sulfurisphaera javensis strain KD-1.</title>
        <authorList>
            <person name="Sakai H."/>
            <person name="Nur N."/>
            <person name="Suwanto A."/>
            <person name="Kurosawa N."/>
        </authorList>
    </citation>
    <scope>NUCLEOTIDE SEQUENCE</scope>
    <source>
        <strain evidence="1">KD-1</strain>
    </source>
</reference>
<organism evidence="1">
    <name type="scientific">Sulfurisphaera javensis</name>
    <dbReference type="NCBI Taxonomy" id="2049879"/>
    <lineage>
        <taxon>Archaea</taxon>
        <taxon>Thermoproteota</taxon>
        <taxon>Thermoprotei</taxon>
        <taxon>Sulfolobales</taxon>
        <taxon>Sulfolobaceae</taxon>
        <taxon>Sulfurisphaera</taxon>
    </lineage>
</organism>
<gene>
    <name evidence="1" type="ORF">SJAV_26510</name>
</gene>
<name>A0AAT9GUS4_9CREN</name>
<evidence type="ECO:0000313" key="1">
    <source>
        <dbReference type="EMBL" id="BFH74707.1"/>
    </source>
</evidence>
<protein>
    <submittedName>
        <fullName evidence="1">Uncharacterized protein</fullName>
    </submittedName>
</protein>
<accession>A0AAT9GUS4</accession>
<sequence length="132" mass="15554">MKVVVYNIYLNNYYIMISLEKLQANGYINCFKHNLPNFNDLTIQSLSFVLVSKESDDISMFEYTEEGIKFTEYLNPRIDGNECAKYLDVIKKYNENVIVETAKKLWLHYMGHKVTFTQEEKELLRGLGISEF</sequence>